<keyword evidence="6" id="KW-1185">Reference proteome</keyword>
<dbReference type="AlphaFoldDB" id="W9SJ13"/>
<evidence type="ECO:0000256" key="2">
    <source>
        <dbReference type="PIRSR" id="PIRSR602401-1"/>
    </source>
</evidence>
<accession>W9SJ13</accession>
<evidence type="ECO:0000313" key="5">
    <source>
        <dbReference type="EMBL" id="EXC34118.1"/>
    </source>
</evidence>
<dbReference type="PROSITE" id="PS00086">
    <property type="entry name" value="CYTOCHROME_P450"/>
    <property type="match status" value="1"/>
</dbReference>
<dbReference type="Gene3D" id="1.10.630.10">
    <property type="entry name" value="Cytochrome P450"/>
    <property type="match status" value="1"/>
</dbReference>
<dbReference type="SUPFAM" id="SSF48264">
    <property type="entry name" value="Cytochrome P450"/>
    <property type="match status" value="1"/>
</dbReference>
<dbReference type="KEGG" id="mnt:21393866"/>
<organism evidence="5 6">
    <name type="scientific">Morus notabilis</name>
    <dbReference type="NCBI Taxonomy" id="981085"/>
    <lineage>
        <taxon>Eukaryota</taxon>
        <taxon>Viridiplantae</taxon>
        <taxon>Streptophyta</taxon>
        <taxon>Embryophyta</taxon>
        <taxon>Tracheophyta</taxon>
        <taxon>Spermatophyta</taxon>
        <taxon>Magnoliopsida</taxon>
        <taxon>eudicotyledons</taxon>
        <taxon>Gunneridae</taxon>
        <taxon>Pentapetalae</taxon>
        <taxon>rosids</taxon>
        <taxon>fabids</taxon>
        <taxon>Rosales</taxon>
        <taxon>Moraceae</taxon>
        <taxon>Moreae</taxon>
        <taxon>Morus</taxon>
    </lineage>
</organism>
<name>W9SJ13_9ROSA</name>
<keyword evidence="2 3" id="KW-0479">Metal-binding</keyword>
<feature type="binding site" description="axial binding residue" evidence="2">
    <location>
        <position position="441"/>
    </location>
    <ligand>
        <name>heme</name>
        <dbReference type="ChEBI" id="CHEBI:30413"/>
    </ligand>
    <ligandPart>
        <name>Fe</name>
        <dbReference type="ChEBI" id="CHEBI:18248"/>
    </ligandPart>
</feature>
<keyword evidence="3" id="KW-0560">Oxidoreductase</keyword>
<keyword evidence="4" id="KW-0472">Membrane</keyword>
<sequence>MPETLVMEVTNFLFSILLILPVFYLILKHFKDSKCPPIPPGPFSWPILGNLLQIGDNPLATLTEFGQTYGPLFSIKLGSQRVVVASSSTAAMEILKTQDRLLSGRFVPHVAPAKSPKLNNLSLGWSFECNESWKYLRTVCRMQLFAGRTIENQSCLREERVMKMVKYIVSMEGKPVKIRDIAFAMTFNMLGNILLSRDLINFEQESDDGGMSGVLRTIMEVAIQPNISDFYPFLGPFDLQGLRKKSMEIYHKLCAIFEAITKERREKKSGDIPSQQDFLDALISIGSSNDQINFLLIELITAGTDTSSSTIEWTLTELIKNPKCMKIVKAELAREIVDQDMVRESHLPKLPYLQACVKETLRLHPPAPFLLPHRAVESCQVLNYTIPKDSQLLVNVWAIGRDPMYWKDPLTFKPERFLESSLDFKGNDFEFLPFGAGRRICPGLPMAAKHVPLVVASLIHFLDWSLPYGKDPLDMNMSEKYGITLIKEEPLILIPKVKS</sequence>
<dbReference type="STRING" id="981085.W9SJ13"/>
<dbReference type="PRINTS" id="PR00385">
    <property type="entry name" value="P450"/>
</dbReference>
<evidence type="ECO:0000256" key="1">
    <source>
        <dbReference type="ARBA" id="ARBA00010617"/>
    </source>
</evidence>
<dbReference type="GO" id="GO:0004497">
    <property type="term" value="F:monooxygenase activity"/>
    <property type="evidence" value="ECO:0007669"/>
    <property type="project" value="UniProtKB-KW"/>
</dbReference>
<dbReference type="GO" id="GO:0020037">
    <property type="term" value="F:heme binding"/>
    <property type="evidence" value="ECO:0007669"/>
    <property type="project" value="InterPro"/>
</dbReference>
<gene>
    <name evidence="5" type="ORF">L484_010576</name>
</gene>
<dbReference type="Pfam" id="PF00067">
    <property type="entry name" value="p450"/>
    <property type="match status" value="1"/>
</dbReference>
<dbReference type="CDD" id="cd11073">
    <property type="entry name" value="CYP76-like"/>
    <property type="match status" value="1"/>
</dbReference>
<dbReference type="PANTHER" id="PTHR47950:SF6">
    <property type="entry name" value="CYTOCHROME P450"/>
    <property type="match status" value="1"/>
</dbReference>
<dbReference type="Proteomes" id="UP000030645">
    <property type="component" value="Unassembled WGS sequence"/>
</dbReference>
<reference evidence="6" key="1">
    <citation type="submission" date="2013-01" db="EMBL/GenBank/DDBJ databases">
        <title>Draft Genome Sequence of a Mulberry Tree, Morus notabilis C.K. Schneid.</title>
        <authorList>
            <person name="He N."/>
            <person name="Zhao S."/>
        </authorList>
    </citation>
    <scope>NUCLEOTIDE SEQUENCE</scope>
</reference>
<comment type="cofactor">
    <cofactor evidence="2">
        <name>heme</name>
        <dbReference type="ChEBI" id="CHEBI:30413"/>
    </cofactor>
</comment>
<keyword evidence="4" id="KW-0812">Transmembrane</keyword>
<dbReference type="EMBL" id="KE346347">
    <property type="protein sequence ID" value="EXC34118.1"/>
    <property type="molecule type" value="Genomic_DNA"/>
</dbReference>
<evidence type="ECO:0000256" key="4">
    <source>
        <dbReference type="SAM" id="Phobius"/>
    </source>
</evidence>
<dbReference type="OrthoDB" id="1877779at2759"/>
<keyword evidence="2 3" id="KW-0408">Iron</keyword>
<dbReference type="InterPro" id="IPR017972">
    <property type="entry name" value="Cyt_P450_CS"/>
</dbReference>
<dbReference type="InterPro" id="IPR036396">
    <property type="entry name" value="Cyt_P450_sf"/>
</dbReference>
<evidence type="ECO:0000256" key="3">
    <source>
        <dbReference type="RuleBase" id="RU000461"/>
    </source>
</evidence>
<dbReference type="InterPro" id="IPR002401">
    <property type="entry name" value="Cyt_P450_E_grp-I"/>
</dbReference>
<keyword evidence="2 3" id="KW-0349">Heme</keyword>
<dbReference type="GO" id="GO:0016705">
    <property type="term" value="F:oxidoreductase activity, acting on paired donors, with incorporation or reduction of molecular oxygen"/>
    <property type="evidence" value="ECO:0007669"/>
    <property type="project" value="InterPro"/>
</dbReference>
<dbReference type="PANTHER" id="PTHR47950">
    <property type="entry name" value="CYTOCHROME P450, FAMILY 76, SUBFAMILY C, POLYPEPTIDE 5-RELATED"/>
    <property type="match status" value="1"/>
</dbReference>
<keyword evidence="4" id="KW-1133">Transmembrane helix</keyword>
<keyword evidence="3" id="KW-0503">Monooxygenase</keyword>
<dbReference type="GO" id="GO:0005506">
    <property type="term" value="F:iron ion binding"/>
    <property type="evidence" value="ECO:0007669"/>
    <property type="project" value="InterPro"/>
</dbReference>
<dbReference type="PRINTS" id="PR00463">
    <property type="entry name" value="EP450I"/>
</dbReference>
<dbReference type="InterPro" id="IPR001128">
    <property type="entry name" value="Cyt_P450"/>
</dbReference>
<dbReference type="eggNOG" id="KOG0156">
    <property type="taxonomic scope" value="Eukaryota"/>
</dbReference>
<protein>
    <submittedName>
        <fullName evidence="5">(S)-N-methylcoclaurine 3'-hydroxylase isozyme 2</fullName>
    </submittedName>
</protein>
<dbReference type="FunFam" id="1.10.630.10:FF:000207">
    <property type="entry name" value="Putative cytochrome P450 superfamily protein"/>
    <property type="match status" value="1"/>
</dbReference>
<feature type="transmembrane region" description="Helical" evidence="4">
    <location>
        <begin position="6"/>
        <end position="27"/>
    </location>
</feature>
<comment type="similarity">
    <text evidence="1 3">Belongs to the cytochrome P450 family.</text>
</comment>
<proteinExistence type="inferred from homology"/>
<evidence type="ECO:0000313" key="6">
    <source>
        <dbReference type="Proteomes" id="UP000030645"/>
    </source>
</evidence>